<dbReference type="InterPro" id="IPR006127">
    <property type="entry name" value="ZnuA-like"/>
</dbReference>
<comment type="similarity">
    <text evidence="1">Belongs to the bacterial solute-binding protein 9 family.</text>
</comment>
<dbReference type="Proteomes" id="UP000321571">
    <property type="component" value="Unassembled WGS sequence"/>
</dbReference>
<feature type="signal peptide" evidence="4">
    <location>
        <begin position="1"/>
        <end position="21"/>
    </location>
</feature>
<accession>A0A5C8NK24</accession>
<reference evidence="5 6" key="1">
    <citation type="submission" date="2019-06" db="EMBL/GenBank/DDBJ databases">
        <title>Aeromicrobium sp. nov., isolated from a maize field.</title>
        <authorList>
            <person name="Lin S.-Y."/>
            <person name="Tsai C.-F."/>
            <person name="Young C.-C."/>
        </authorList>
    </citation>
    <scope>NUCLEOTIDE SEQUENCE [LARGE SCALE GENOMIC DNA]</scope>
    <source>
        <strain evidence="5 6">CC-CFT486</strain>
    </source>
</reference>
<dbReference type="Pfam" id="PF01297">
    <property type="entry name" value="ZnuA"/>
    <property type="match status" value="1"/>
</dbReference>
<keyword evidence="2" id="KW-0813">Transport</keyword>
<evidence type="ECO:0000256" key="1">
    <source>
        <dbReference type="ARBA" id="ARBA00011028"/>
    </source>
</evidence>
<dbReference type="EMBL" id="VDUX01000003">
    <property type="protein sequence ID" value="TXL61171.1"/>
    <property type="molecule type" value="Genomic_DNA"/>
</dbReference>
<feature type="chain" id="PRO_5023067745" evidence="4">
    <location>
        <begin position="22"/>
        <end position="287"/>
    </location>
</feature>
<dbReference type="PANTHER" id="PTHR42953:SF3">
    <property type="entry name" value="HIGH-AFFINITY ZINC UPTAKE SYSTEM PROTEIN ZNUA"/>
    <property type="match status" value="1"/>
</dbReference>
<dbReference type="Gene3D" id="3.40.50.1980">
    <property type="entry name" value="Nitrogenase molybdenum iron protein domain"/>
    <property type="match status" value="2"/>
</dbReference>
<dbReference type="PANTHER" id="PTHR42953">
    <property type="entry name" value="HIGH-AFFINITY ZINC UPTAKE SYSTEM PROTEIN ZNUA-RELATED"/>
    <property type="match status" value="1"/>
</dbReference>
<evidence type="ECO:0000256" key="2">
    <source>
        <dbReference type="ARBA" id="ARBA00022448"/>
    </source>
</evidence>
<dbReference type="SUPFAM" id="SSF53807">
    <property type="entry name" value="Helical backbone' metal receptor"/>
    <property type="match status" value="1"/>
</dbReference>
<comment type="caution">
    <text evidence="5">The sequence shown here is derived from an EMBL/GenBank/DDBJ whole genome shotgun (WGS) entry which is preliminary data.</text>
</comment>
<gene>
    <name evidence="5" type="ORF">FHP06_06965</name>
</gene>
<dbReference type="InterPro" id="IPR050492">
    <property type="entry name" value="Bact_metal-bind_prot9"/>
</dbReference>
<organism evidence="5 6">
    <name type="scientific">Aeromicrobium terrae</name>
    <dbReference type="NCBI Taxonomy" id="2498846"/>
    <lineage>
        <taxon>Bacteria</taxon>
        <taxon>Bacillati</taxon>
        <taxon>Actinomycetota</taxon>
        <taxon>Actinomycetes</taxon>
        <taxon>Propionibacteriales</taxon>
        <taxon>Nocardioidaceae</taxon>
        <taxon>Aeromicrobium</taxon>
    </lineage>
</organism>
<evidence type="ECO:0000256" key="4">
    <source>
        <dbReference type="SAM" id="SignalP"/>
    </source>
</evidence>
<dbReference type="GO" id="GO:0030001">
    <property type="term" value="P:metal ion transport"/>
    <property type="evidence" value="ECO:0007669"/>
    <property type="project" value="InterPro"/>
</dbReference>
<protein>
    <submittedName>
        <fullName evidence="5">Zinc ABC transporter substrate-binding protein</fullName>
    </submittedName>
</protein>
<evidence type="ECO:0000313" key="6">
    <source>
        <dbReference type="Proteomes" id="UP000321571"/>
    </source>
</evidence>
<proteinExistence type="inferred from homology"/>
<keyword evidence="3 4" id="KW-0732">Signal</keyword>
<dbReference type="AlphaFoldDB" id="A0A5C8NK24"/>
<evidence type="ECO:0000256" key="3">
    <source>
        <dbReference type="ARBA" id="ARBA00022729"/>
    </source>
</evidence>
<dbReference type="GO" id="GO:0046872">
    <property type="term" value="F:metal ion binding"/>
    <property type="evidence" value="ECO:0007669"/>
    <property type="project" value="InterPro"/>
</dbReference>
<evidence type="ECO:0000313" key="5">
    <source>
        <dbReference type="EMBL" id="TXL61171.1"/>
    </source>
</evidence>
<dbReference type="PROSITE" id="PS51257">
    <property type="entry name" value="PROKAR_LIPOPROTEIN"/>
    <property type="match status" value="1"/>
</dbReference>
<sequence>MMRIIPMKVLALLLLAPLLVACGGSDSGTIRVETAFYPFAYVAEQVGGADVEVDSLTSPGVEPHDLELRPKQVGAVQTADLVVYQRHFQAAVDDAVDQAGRKPGTTIDVAKLVDARDPHTWLDPATMVALTAAVRDRLVELDPDHAATYRANADKLTAALMTLDHDLRAGLAHCERDTIVTSHEAFGHLAKRYGLTQVPIAGVDPSAEPSPAQLASISRLVEKQHVTTIFTEELVSPAIADAIARETGAHTATLDPIEGLSDDTSDQTYLTLMRQNLEAIRKANACS</sequence>
<keyword evidence="6" id="KW-1185">Reference proteome</keyword>
<dbReference type="OrthoDB" id="9810636at2"/>
<name>A0A5C8NK24_9ACTN</name>